<protein>
    <submittedName>
        <fullName evidence="1">Uncharacterized protein</fullName>
    </submittedName>
</protein>
<dbReference type="AlphaFoldDB" id="A0A6A5YQN6"/>
<proteinExistence type="predicted"/>
<sequence length="345" mass="39815">MKRTLAAEGLQHLDNLSVKEQERTLTSKRPKCETTLQTPSFFNIPQELRDRIYHYLWLDPPTRTVPLPTLTPTVHLGSIYISENRLRYTVTACYEGTQQNPYSQADPSWLLTNKQMLREGLGLLTFNSVIGLNWSPPSSAKRKRRRVPEFKNRVSPQVGLSTVEALEIGPLKLKLDYRNHPKGRKIDGRMGYRDTVAIDDHELPYLDALGTSLQKKNKLRYLKICFRLPQPSGQRRMRMPPRTRPAVDSPTRTRLEVDFDRIPFLEHVRTELKSLEITVSSVVSQDGYKNEFWPVLNRALQEGALNIGKTIFGEDCSIERRDVGAVHWERGDPSNMWNYIFSRSP</sequence>
<dbReference type="OrthoDB" id="3799620at2759"/>
<accession>A0A6A5YQN6</accession>
<reference evidence="1" key="1">
    <citation type="journal article" date="2020" name="Stud. Mycol.">
        <title>101 Dothideomycetes genomes: a test case for predicting lifestyles and emergence of pathogens.</title>
        <authorList>
            <person name="Haridas S."/>
            <person name="Albert R."/>
            <person name="Binder M."/>
            <person name="Bloem J."/>
            <person name="Labutti K."/>
            <person name="Salamov A."/>
            <person name="Andreopoulos B."/>
            <person name="Baker S."/>
            <person name="Barry K."/>
            <person name="Bills G."/>
            <person name="Bluhm B."/>
            <person name="Cannon C."/>
            <person name="Castanera R."/>
            <person name="Culley D."/>
            <person name="Daum C."/>
            <person name="Ezra D."/>
            <person name="Gonzalez J."/>
            <person name="Henrissat B."/>
            <person name="Kuo A."/>
            <person name="Liang C."/>
            <person name="Lipzen A."/>
            <person name="Lutzoni F."/>
            <person name="Magnuson J."/>
            <person name="Mondo S."/>
            <person name="Nolan M."/>
            <person name="Ohm R."/>
            <person name="Pangilinan J."/>
            <person name="Park H.-J."/>
            <person name="Ramirez L."/>
            <person name="Alfaro M."/>
            <person name="Sun H."/>
            <person name="Tritt A."/>
            <person name="Yoshinaga Y."/>
            <person name="Zwiers L.-H."/>
            <person name="Turgeon B."/>
            <person name="Goodwin S."/>
            <person name="Spatafora J."/>
            <person name="Crous P."/>
            <person name="Grigoriev I."/>
        </authorList>
    </citation>
    <scope>NUCLEOTIDE SEQUENCE</scope>
    <source>
        <strain evidence="1">CBS 627.86</strain>
    </source>
</reference>
<gene>
    <name evidence="1" type="ORF">BDV96DRAFT_248428</name>
</gene>
<evidence type="ECO:0000313" key="2">
    <source>
        <dbReference type="Proteomes" id="UP000799770"/>
    </source>
</evidence>
<keyword evidence="2" id="KW-1185">Reference proteome</keyword>
<dbReference type="Proteomes" id="UP000799770">
    <property type="component" value="Unassembled WGS sequence"/>
</dbReference>
<organism evidence="1 2">
    <name type="scientific">Lophiotrema nucula</name>
    <dbReference type="NCBI Taxonomy" id="690887"/>
    <lineage>
        <taxon>Eukaryota</taxon>
        <taxon>Fungi</taxon>
        <taxon>Dikarya</taxon>
        <taxon>Ascomycota</taxon>
        <taxon>Pezizomycotina</taxon>
        <taxon>Dothideomycetes</taxon>
        <taxon>Pleosporomycetidae</taxon>
        <taxon>Pleosporales</taxon>
        <taxon>Lophiotremataceae</taxon>
        <taxon>Lophiotrema</taxon>
    </lineage>
</organism>
<name>A0A6A5YQN6_9PLEO</name>
<evidence type="ECO:0000313" key="1">
    <source>
        <dbReference type="EMBL" id="KAF2109024.1"/>
    </source>
</evidence>
<dbReference type="EMBL" id="ML977344">
    <property type="protein sequence ID" value="KAF2109024.1"/>
    <property type="molecule type" value="Genomic_DNA"/>
</dbReference>